<dbReference type="RefSeq" id="WP_131797828.1">
    <property type="nucleotide sequence ID" value="NZ_JAMXLT020000028.1"/>
</dbReference>
<evidence type="ECO:0000313" key="1">
    <source>
        <dbReference type="EMBL" id="MDW8550283.1"/>
    </source>
</evidence>
<accession>A0ABU4JKR2</accession>
<dbReference type="PROSITE" id="PS51257">
    <property type="entry name" value="PROKAR_LIPOPROTEIN"/>
    <property type="match status" value="1"/>
</dbReference>
<sequence>MMRLFLSLFVLTAFLSCQNEKKEESINKQSEIIVPEKRLPKLPKLPKNENENTKLELENEIFKVINAFKTKDEKTLNSYIDANVGFYLIPGPGTLLNFVTMDKISFDNAHISYHKFGDESIQRYKPIYENPPTYDCETYKWSKEGLFIDNEKITIFTYIVENPLNNEYDISFTKDEIAKIKQMEKISKLVHLAEKEGDIVFGIAKHNGKYIITFLNFSQSYCDV</sequence>
<gene>
    <name evidence="1" type="ORF">NG800_015250</name>
</gene>
<evidence type="ECO:0000313" key="2">
    <source>
        <dbReference type="Proteomes" id="UP001204439"/>
    </source>
</evidence>
<reference evidence="1 2" key="1">
    <citation type="submission" date="2023-11" db="EMBL/GenBank/DDBJ databases">
        <title>First isolation, identification, and characterization of non-pathogenic Epilithonimonas ginsengisoli isolated from diseased farmed rainbow trout (Oncorhynchus mykiss) in Chile.</title>
        <authorList>
            <person name="Miranda C.D."/>
            <person name="Irgang R."/>
            <person name="Concha C."/>
            <person name="Rojas R."/>
            <person name="Avendano R."/>
        </authorList>
    </citation>
    <scope>NUCLEOTIDE SEQUENCE [LARGE SCALE GENOMIC DNA]</scope>
    <source>
        <strain evidence="1 2">FP99</strain>
    </source>
</reference>
<proteinExistence type="predicted"/>
<dbReference type="Proteomes" id="UP001204439">
    <property type="component" value="Unassembled WGS sequence"/>
</dbReference>
<comment type="caution">
    <text evidence="1">The sequence shown here is derived from an EMBL/GenBank/DDBJ whole genome shotgun (WGS) entry which is preliminary data.</text>
</comment>
<name>A0ABU4JKR2_9FLAO</name>
<dbReference type="EMBL" id="JAMXLT020000028">
    <property type="protein sequence ID" value="MDW8550283.1"/>
    <property type="molecule type" value="Genomic_DNA"/>
</dbReference>
<protein>
    <recommendedName>
        <fullName evidence="3">Lipoprotein</fullName>
    </recommendedName>
</protein>
<organism evidence="1 2">
    <name type="scientific">Epilithonimonas ginsengisoli</name>
    <dbReference type="NCBI Taxonomy" id="1245592"/>
    <lineage>
        <taxon>Bacteria</taxon>
        <taxon>Pseudomonadati</taxon>
        <taxon>Bacteroidota</taxon>
        <taxon>Flavobacteriia</taxon>
        <taxon>Flavobacteriales</taxon>
        <taxon>Weeksellaceae</taxon>
        <taxon>Chryseobacterium group</taxon>
        <taxon>Epilithonimonas</taxon>
    </lineage>
</organism>
<keyword evidence="2" id="KW-1185">Reference proteome</keyword>
<evidence type="ECO:0008006" key="3">
    <source>
        <dbReference type="Google" id="ProtNLM"/>
    </source>
</evidence>